<proteinExistence type="predicted"/>
<evidence type="ECO:0000256" key="1">
    <source>
        <dbReference type="SAM" id="Coils"/>
    </source>
</evidence>
<dbReference type="Proteomes" id="UP000179807">
    <property type="component" value="Unassembled WGS sequence"/>
</dbReference>
<protein>
    <submittedName>
        <fullName evidence="3">Uncharacterized protein</fullName>
    </submittedName>
</protein>
<feature type="region of interest" description="Disordered" evidence="2">
    <location>
        <begin position="313"/>
        <end position="332"/>
    </location>
</feature>
<dbReference type="VEuPathDB" id="TrichDB:TRFO_21061"/>
<feature type="coiled-coil region" evidence="1">
    <location>
        <begin position="571"/>
        <end position="605"/>
    </location>
</feature>
<accession>A0A1J4KG92</accession>
<feature type="coiled-coil region" evidence="1">
    <location>
        <begin position="32"/>
        <end position="59"/>
    </location>
</feature>
<evidence type="ECO:0000313" key="4">
    <source>
        <dbReference type="Proteomes" id="UP000179807"/>
    </source>
</evidence>
<dbReference type="GeneID" id="94836447"/>
<sequence length="729" mass="85621">MSSTKKTLRTSIKTVHQIAQTIQNDSTLLSSLQEKVNENLELKEKNASLEMQLKIEKESNKLQSAEFAFKENEFLEEIKSLKIIIENFRKGITNNAENASKRYYEVDVLLQSEKEKVIKLNEKIMKWKSRSKEYLQQIETFKKQIGLLNQEIDSLKASITSNEINAKKQLEIQINLIKEQSHHQLNEKDELIRKMKQEYENEKNGLHQRVRELESQIKICQENNERQLKEQQRNFQNQYKEQEEQIKEEENNYEIQINRLKRDNEKLNITIRQLKNQILEFERKYNDLNNKNQQFEFEHDFLSRSLDVPNLSSFSQTHSQSDDENNSSTNGIFDPINNKVLELIEKSHLVERLVKENEHLKKKLDSAAIEIRERKHSDNYTFTSKEDKEDELIKSLQFALRKTREELDRAENNISNLKMRLRFAKFIDKTQIPILNAVADFHTSVFHTEQSNFKAIILAIMFAKKFPLIAKYGGEINPSSLAFGGGKGLLSYEKKIRDLRSKMTDLEHDILFMKQSADDAQFEINRITSEKEAELHNSRLNPDAEKQIYKLKQHIGQLTRELSQKISPELYNKVTSNLEQIENVNKSLKEEIKRLTELLDKRNKRHSQMKLKFREYILASDHQSKMYQLTQRKIEKQTSEIDSLKCLLREKTREILALERLVNRHTVINDASIKSCANLAVENEQMMKIIDGSFDGFIESPKCKLLHGKSLMCKINPVFLGNDECDCCC</sequence>
<keyword evidence="1" id="KW-0175">Coiled coil</keyword>
<feature type="coiled-coil region" evidence="1">
    <location>
        <begin position="350"/>
        <end position="427"/>
    </location>
</feature>
<organism evidence="3 4">
    <name type="scientific">Tritrichomonas foetus</name>
    <dbReference type="NCBI Taxonomy" id="1144522"/>
    <lineage>
        <taxon>Eukaryota</taxon>
        <taxon>Metamonada</taxon>
        <taxon>Parabasalia</taxon>
        <taxon>Tritrichomonadida</taxon>
        <taxon>Tritrichomonadidae</taxon>
        <taxon>Tritrichomonas</taxon>
    </lineage>
</organism>
<gene>
    <name evidence="3" type="ORF">TRFO_21061</name>
</gene>
<reference evidence="3" key="1">
    <citation type="submission" date="2016-10" db="EMBL/GenBank/DDBJ databases">
        <authorList>
            <person name="Benchimol M."/>
            <person name="Almeida L.G."/>
            <person name="Vasconcelos A.T."/>
            <person name="Perreira-Neves A."/>
            <person name="Rosa I.A."/>
            <person name="Tasca T."/>
            <person name="Bogo M.R."/>
            <person name="de Souza W."/>
        </authorList>
    </citation>
    <scope>NUCLEOTIDE SEQUENCE [LARGE SCALE GENOMIC DNA]</scope>
    <source>
        <strain evidence="3">K</strain>
    </source>
</reference>
<name>A0A1J4KG92_9EUKA</name>
<dbReference type="AlphaFoldDB" id="A0A1J4KG92"/>
<feature type="coiled-coil region" evidence="1">
    <location>
        <begin position="634"/>
        <end position="661"/>
    </location>
</feature>
<evidence type="ECO:0000313" key="3">
    <source>
        <dbReference type="EMBL" id="OHT09960.1"/>
    </source>
</evidence>
<dbReference type="RefSeq" id="XP_068363096.1">
    <property type="nucleotide sequence ID" value="XM_068501743.1"/>
</dbReference>
<keyword evidence="4" id="KW-1185">Reference proteome</keyword>
<comment type="caution">
    <text evidence="3">The sequence shown here is derived from an EMBL/GenBank/DDBJ whole genome shotgun (WGS) entry which is preliminary data.</text>
</comment>
<dbReference type="EMBL" id="MLAK01000626">
    <property type="protein sequence ID" value="OHT09960.1"/>
    <property type="molecule type" value="Genomic_DNA"/>
</dbReference>
<evidence type="ECO:0000256" key="2">
    <source>
        <dbReference type="SAM" id="MobiDB-lite"/>
    </source>
</evidence>
<feature type="coiled-coil region" evidence="1">
    <location>
        <begin position="110"/>
        <end position="298"/>
    </location>
</feature>